<dbReference type="Gene3D" id="3.10.50.40">
    <property type="match status" value="1"/>
</dbReference>
<feature type="repeat" description="TPR" evidence="4">
    <location>
        <begin position="349"/>
        <end position="382"/>
    </location>
</feature>
<feature type="coiled-coil region" evidence="5">
    <location>
        <begin position="355"/>
        <end position="405"/>
    </location>
</feature>
<evidence type="ECO:0000256" key="3">
    <source>
        <dbReference type="PROSITE-ProRule" id="PRU00277"/>
    </source>
</evidence>
<keyword evidence="7" id="KW-0472">Membrane</keyword>
<dbReference type="InterPro" id="IPR011990">
    <property type="entry name" value="TPR-like_helical_dom_sf"/>
</dbReference>
<evidence type="ECO:0000256" key="6">
    <source>
        <dbReference type="SAM" id="MobiDB-lite"/>
    </source>
</evidence>
<dbReference type="PANTHER" id="PTHR46512">
    <property type="entry name" value="PEPTIDYLPROLYL ISOMERASE"/>
    <property type="match status" value="1"/>
</dbReference>
<dbReference type="Proteomes" id="UP001175271">
    <property type="component" value="Unassembled WGS sequence"/>
</dbReference>
<feature type="transmembrane region" description="Helical" evidence="7">
    <location>
        <begin position="431"/>
        <end position="449"/>
    </location>
</feature>
<keyword evidence="7" id="KW-1133">Transmembrane helix</keyword>
<keyword evidence="2 4" id="KW-0802">TPR repeat</keyword>
<keyword evidence="7" id="KW-0812">Transmembrane</keyword>
<comment type="catalytic activity">
    <reaction evidence="3">
        <text>[protein]-peptidylproline (omega=180) = [protein]-peptidylproline (omega=0)</text>
        <dbReference type="Rhea" id="RHEA:16237"/>
        <dbReference type="Rhea" id="RHEA-COMP:10747"/>
        <dbReference type="Rhea" id="RHEA-COMP:10748"/>
        <dbReference type="ChEBI" id="CHEBI:83833"/>
        <dbReference type="ChEBI" id="CHEBI:83834"/>
        <dbReference type="EC" id="5.2.1.8"/>
    </reaction>
</comment>
<name>A0AA39ID53_9BILA</name>
<dbReference type="GO" id="GO:0016020">
    <property type="term" value="C:membrane"/>
    <property type="evidence" value="ECO:0007669"/>
    <property type="project" value="TreeGrafter"/>
</dbReference>
<dbReference type="Pfam" id="PF00254">
    <property type="entry name" value="FKBP_C"/>
    <property type="match status" value="1"/>
</dbReference>
<evidence type="ECO:0000259" key="8">
    <source>
        <dbReference type="PROSITE" id="PS50059"/>
    </source>
</evidence>
<feature type="compositionally biased region" description="Basic and acidic residues" evidence="6">
    <location>
        <begin position="65"/>
        <end position="81"/>
    </location>
</feature>
<dbReference type="SMART" id="SM00028">
    <property type="entry name" value="TPR"/>
    <property type="match status" value="3"/>
</dbReference>
<dbReference type="AlphaFoldDB" id="A0AA39ID53"/>
<feature type="repeat" description="TPR" evidence="4">
    <location>
        <begin position="315"/>
        <end position="348"/>
    </location>
</feature>
<feature type="repeat" description="TPR" evidence="4">
    <location>
        <begin position="271"/>
        <end position="304"/>
    </location>
</feature>
<feature type="compositionally biased region" description="Low complexity" evidence="6">
    <location>
        <begin position="1"/>
        <end position="27"/>
    </location>
</feature>
<evidence type="ECO:0000313" key="9">
    <source>
        <dbReference type="EMBL" id="KAK0422200.1"/>
    </source>
</evidence>
<dbReference type="InterPro" id="IPR019734">
    <property type="entry name" value="TPR_rpt"/>
</dbReference>
<keyword evidence="10" id="KW-1185">Reference proteome</keyword>
<dbReference type="GO" id="GO:0044183">
    <property type="term" value="F:protein folding chaperone"/>
    <property type="evidence" value="ECO:0007669"/>
    <property type="project" value="TreeGrafter"/>
</dbReference>
<dbReference type="InterPro" id="IPR001179">
    <property type="entry name" value="PPIase_FKBP_dom"/>
</dbReference>
<dbReference type="GO" id="GO:0005829">
    <property type="term" value="C:cytosol"/>
    <property type="evidence" value="ECO:0007669"/>
    <property type="project" value="TreeGrafter"/>
</dbReference>
<protein>
    <recommendedName>
        <fullName evidence="3">peptidylprolyl isomerase</fullName>
        <ecNumber evidence="3">5.2.1.8</ecNumber>
    </recommendedName>
</protein>
<dbReference type="SUPFAM" id="SSF54534">
    <property type="entry name" value="FKBP-like"/>
    <property type="match status" value="1"/>
</dbReference>
<keyword evidence="3" id="KW-0697">Rotamase</keyword>
<dbReference type="SUPFAM" id="SSF48452">
    <property type="entry name" value="TPR-like"/>
    <property type="match status" value="1"/>
</dbReference>
<evidence type="ECO:0000256" key="4">
    <source>
        <dbReference type="PROSITE-ProRule" id="PRU00339"/>
    </source>
</evidence>
<evidence type="ECO:0000256" key="1">
    <source>
        <dbReference type="ARBA" id="ARBA00022737"/>
    </source>
</evidence>
<sequence>MEGASTTPSAEAAARAESSSKSSTSGGSNDGLRMIEHDDMVEVWNKRMAVSSGEPSLDGSGLASEDERAAFSDSEVHRGDVVPEENIAKQVKGPSSDALETECAAETKARTEGQQASGDHGHDHHHHEETSSSDHVEPKPVEEGWEDVLGSGHLTRQIITEGEIDKKPRKGQYVTVKIEDTLTGVDSHEEFTFILGFGMVIDAWEMVVLLMQEGEKCRIRSSSRFAYGEYGSREDPVVEPNQDMEYTIELLSIGDSPTYMNMSFDEFAAFVNVLKARGKYYFNREEYDKAIYVYKRAMELRDIEEGDVPIRKLFSTIRSNIAMCYAKMGDLRTAKEEAEAALELDPCNVKAMLKRAQALEKMNEFEDAVDQLKEALAVEPDSPHITRELNRLKVLLREQRAAERELYKRMMAGLDDPSVRRNRRMSFQMRYLMLSFFVVMFAMFFHFLFKMFREG</sequence>
<comment type="caution">
    <text evidence="9">The sequence shown here is derived from an EMBL/GenBank/DDBJ whole genome shotgun (WGS) entry which is preliminary data.</text>
</comment>
<dbReference type="InterPro" id="IPR050754">
    <property type="entry name" value="FKBP4/5/8-like"/>
</dbReference>
<dbReference type="PANTHER" id="PTHR46512:SF1">
    <property type="entry name" value="PEPTIDYLPROLYL ISOMERASE"/>
    <property type="match status" value="1"/>
</dbReference>
<dbReference type="Gene3D" id="1.25.40.10">
    <property type="entry name" value="Tetratricopeptide repeat domain"/>
    <property type="match status" value="1"/>
</dbReference>
<dbReference type="Pfam" id="PF14559">
    <property type="entry name" value="TPR_19"/>
    <property type="match status" value="1"/>
</dbReference>
<feature type="compositionally biased region" description="Basic and acidic residues" evidence="6">
    <location>
        <begin position="119"/>
        <end position="140"/>
    </location>
</feature>
<organism evidence="9 10">
    <name type="scientific">Steinernema hermaphroditum</name>
    <dbReference type="NCBI Taxonomy" id="289476"/>
    <lineage>
        <taxon>Eukaryota</taxon>
        <taxon>Metazoa</taxon>
        <taxon>Ecdysozoa</taxon>
        <taxon>Nematoda</taxon>
        <taxon>Chromadorea</taxon>
        <taxon>Rhabditida</taxon>
        <taxon>Tylenchina</taxon>
        <taxon>Panagrolaimomorpha</taxon>
        <taxon>Strongyloidoidea</taxon>
        <taxon>Steinernematidae</taxon>
        <taxon>Steinernema</taxon>
    </lineage>
</organism>
<keyword evidence="1" id="KW-0677">Repeat</keyword>
<dbReference type="GO" id="GO:0012505">
    <property type="term" value="C:endomembrane system"/>
    <property type="evidence" value="ECO:0007669"/>
    <property type="project" value="TreeGrafter"/>
</dbReference>
<feature type="domain" description="PPIase FKBP-type" evidence="8">
    <location>
        <begin position="177"/>
        <end position="254"/>
    </location>
</feature>
<dbReference type="InterPro" id="IPR046357">
    <property type="entry name" value="PPIase_dom_sf"/>
</dbReference>
<keyword evidence="3" id="KW-0413">Isomerase</keyword>
<accession>A0AA39ID53</accession>
<dbReference type="PROSITE" id="PS50005">
    <property type="entry name" value="TPR"/>
    <property type="match status" value="3"/>
</dbReference>
<dbReference type="EMBL" id="JAUCMV010000001">
    <property type="protein sequence ID" value="KAK0422200.1"/>
    <property type="molecule type" value="Genomic_DNA"/>
</dbReference>
<evidence type="ECO:0000313" key="10">
    <source>
        <dbReference type="Proteomes" id="UP001175271"/>
    </source>
</evidence>
<evidence type="ECO:0000256" key="5">
    <source>
        <dbReference type="SAM" id="Coils"/>
    </source>
</evidence>
<reference evidence="9" key="1">
    <citation type="submission" date="2023-06" db="EMBL/GenBank/DDBJ databases">
        <title>Genomic analysis of the entomopathogenic nematode Steinernema hermaphroditum.</title>
        <authorList>
            <person name="Schwarz E.M."/>
            <person name="Heppert J.K."/>
            <person name="Baniya A."/>
            <person name="Schwartz H.T."/>
            <person name="Tan C.-H."/>
            <person name="Antoshechkin I."/>
            <person name="Sternberg P.W."/>
            <person name="Goodrich-Blair H."/>
            <person name="Dillman A.R."/>
        </authorList>
    </citation>
    <scope>NUCLEOTIDE SEQUENCE</scope>
    <source>
        <strain evidence="9">PS9179</strain>
        <tissue evidence="9">Whole animal</tissue>
    </source>
</reference>
<feature type="region of interest" description="Disordered" evidence="6">
    <location>
        <begin position="1"/>
        <end position="140"/>
    </location>
</feature>
<evidence type="ECO:0000256" key="2">
    <source>
        <dbReference type="ARBA" id="ARBA00022803"/>
    </source>
</evidence>
<dbReference type="GO" id="GO:0043066">
    <property type="term" value="P:negative regulation of apoptotic process"/>
    <property type="evidence" value="ECO:0007669"/>
    <property type="project" value="TreeGrafter"/>
</dbReference>
<evidence type="ECO:0000256" key="7">
    <source>
        <dbReference type="SAM" id="Phobius"/>
    </source>
</evidence>
<dbReference type="GO" id="GO:0003755">
    <property type="term" value="F:peptidyl-prolyl cis-trans isomerase activity"/>
    <property type="evidence" value="ECO:0007669"/>
    <property type="project" value="UniProtKB-KW"/>
</dbReference>
<dbReference type="EC" id="5.2.1.8" evidence="3"/>
<proteinExistence type="predicted"/>
<dbReference type="PROSITE" id="PS50059">
    <property type="entry name" value="FKBP_PPIASE"/>
    <property type="match status" value="1"/>
</dbReference>
<keyword evidence="5" id="KW-0175">Coiled coil</keyword>
<gene>
    <name evidence="9" type="ORF">QR680_007427</name>
</gene>
<dbReference type="GO" id="GO:0005740">
    <property type="term" value="C:mitochondrial envelope"/>
    <property type="evidence" value="ECO:0007669"/>
    <property type="project" value="TreeGrafter"/>
</dbReference>